<dbReference type="Pfam" id="PF06724">
    <property type="entry name" value="DUF1206"/>
    <property type="match status" value="3"/>
</dbReference>
<feature type="domain" description="DUF1206" evidence="2">
    <location>
        <begin position="35"/>
        <end position="100"/>
    </location>
</feature>
<evidence type="ECO:0000313" key="3">
    <source>
        <dbReference type="EMBL" id="UNK45788.1"/>
    </source>
</evidence>
<organism evidence="3 4">
    <name type="scientific">Arthrobacter sulfonylureivorans</name>
    <dbReference type="NCBI Taxonomy" id="2486855"/>
    <lineage>
        <taxon>Bacteria</taxon>
        <taxon>Bacillati</taxon>
        <taxon>Actinomycetota</taxon>
        <taxon>Actinomycetes</taxon>
        <taxon>Micrococcales</taxon>
        <taxon>Micrococcaceae</taxon>
        <taxon>Arthrobacter</taxon>
    </lineage>
</organism>
<protein>
    <submittedName>
        <fullName evidence="3">DUF1206 domain-containing protein</fullName>
    </submittedName>
</protein>
<feature type="transmembrane region" description="Helical" evidence="1">
    <location>
        <begin position="156"/>
        <end position="179"/>
    </location>
</feature>
<reference evidence="3 4" key="1">
    <citation type="submission" date="2022-03" db="EMBL/GenBank/DDBJ databases">
        <title>Isotopic signatures of nitrous oxide derived from detoxification processes.</title>
        <authorList>
            <person name="Behrendt U."/>
            <person name="Buchen C."/>
            <person name="Well R."/>
            <person name="Ulrich A."/>
            <person name="Rohe L."/>
            <person name="Kolb S."/>
            <person name="Schloter M."/>
            <person name="Horn M.A."/>
            <person name="Augustin J."/>
        </authorList>
    </citation>
    <scope>NUCLEOTIDE SEQUENCE [LARGE SCALE GENOMIC DNA]</scope>
    <source>
        <strain evidence="3 4">S4-C24</strain>
    </source>
</reference>
<gene>
    <name evidence="3" type="ORF">MNQ99_18050</name>
</gene>
<sequence>MADTGREAKRAAGKAVDKTEEAADSKTFEWVARTGYAASGLLHVLIGAIALRLAFGGGGEADQSGAASSLAQNPGGLFLLWAGMLGAAALALWQVSDAVFGGRNLEQKKKWGYRAKAVGLAIVYGAIAVTFGSFALGSGSNSSEKSQDASTKLMQWPGGAVVLFLIGAVIIGAGIYYVIKGLFRNFFADLKPLPAGGVRTAVTWVGIVGFVGKGLALFVLGLLLAVAAVQNDPQDVKGLDGALKALREQPLGPAALAVVAVGLICYGLYLGARARYAKM</sequence>
<feature type="domain" description="DUF1206" evidence="2">
    <location>
        <begin position="208"/>
        <end position="276"/>
    </location>
</feature>
<dbReference type="InterPro" id="IPR009597">
    <property type="entry name" value="DUF1206"/>
</dbReference>
<dbReference type="RefSeq" id="WP_127515424.1">
    <property type="nucleotide sequence ID" value="NZ_CP093326.1"/>
</dbReference>
<feature type="domain" description="DUF1206" evidence="2">
    <location>
        <begin position="117"/>
        <end position="184"/>
    </location>
</feature>
<evidence type="ECO:0000256" key="1">
    <source>
        <dbReference type="SAM" id="Phobius"/>
    </source>
</evidence>
<dbReference type="Proteomes" id="UP000829069">
    <property type="component" value="Chromosome"/>
</dbReference>
<evidence type="ECO:0000313" key="4">
    <source>
        <dbReference type="Proteomes" id="UP000829069"/>
    </source>
</evidence>
<evidence type="ECO:0000259" key="2">
    <source>
        <dbReference type="Pfam" id="PF06724"/>
    </source>
</evidence>
<accession>A0ABY3WB37</accession>
<feature type="transmembrane region" description="Helical" evidence="1">
    <location>
        <begin position="117"/>
        <end position="136"/>
    </location>
</feature>
<dbReference type="EMBL" id="CP093326">
    <property type="protein sequence ID" value="UNK45788.1"/>
    <property type="molecule type" value="Genomic_DNA"/>
</dbReference>
<keyword evidence="1" id="KW-0812">Transmembrane</keyword>
<keyword evidence="1" id="KW-0472">Membrane</keyword>
<feature type="transmembrane region" description="Helical" evidence="1">
    <location>
        <begin position="35"/>
        <end position="55"/>
    </location>
</feature>
<feature type="transmembrane region" description="Helical" evidence="1">
    <location>
        <begin position="75"/>
        <end position="96"/>
    </location>
</feature>
<feature type="transmembrane region" description="Helical" evidence="1">
    <location>
        <begin position="250"/>
        <end position="272"/>
    </location>
</feature>
<keyword evidence="1" id="KW-1133">Transmembrane helix</keyword>
<name>A0ABY3WB37_9MICC</name>
<proteinExistence type="predicted"/>
<keyword evidence="4" id="KW-1185">Reference proteome</keyword>
<feature type="transmembrane region" description="Helical" evidence="1">
    <location>
        <begin position="200"/>
        <end position="230"/>
    </location>
</feature>